<sequence length="381" mass="42753">MQQYPPHTKEQLDGRELPVHGALDYRELERLDLRPEEIHDFSVNANPYGPSPLAHQALAGLALERYPDRACLALKRALLRYEIDAQQVGIEWLVCGNGASELIWSIARTFLYPGAVVAQLMPTFGEYQAASQAVGASVSDCILREEDDFQVDIPEVIQWLRRLRPALFWLCNPNNPTGEWLPLMKLRELARVCAELGTLLVIDESYRHFLFPAEEETALELVQEEERVIVLRSLTKDFALAALRIGYAVAPTELAAKLATNLPAWNVNGAAQVVATAVLADREHLAYSLQGLAWEREVFFGSLQGLGFRVVPTRTHYALIHVGNARQLREALLQGGLLVRDCTSFGLPQYIRVATRQAHEWSRLVGALGVLQSEEKELWEN</sequence>
<evidence type="ECO:0000313" key="5">
    <source>
        <dbReference type="EMBL" id="GHO58794.1"/>
    </source>
</evidence>
<keyword evidence="6" id="KW-1185">Reference proteome</keyword>
<dbReference type="InterPro" id="IPR015422">
    <property type="entry name" value="PyrdxlP-dep_Trfase_small"/>
</dbReference>
<dbReference type="EMBL" id="BNJG01000003">
    <property type="protein sequence ID" value="GHO58794.1"/>
    <property type="molecule type" value="Genomic_DNA"/>
</dbReference>
<dbReference type="InterPro" id="IPR004838">
    <property type="entry name" value="NHTrfase_class1_PyrdxlP-BS"/>
</dbReference>
<dbReference type="GO" id="GO:0008483">
    <property type="term" value="F:transaminase activity"/>
    <property type="evidence" value="ECO:0007669"/>
    <property type="project" value="UniProtKB-KW"/>
</dbReference>
<dbReference type="Pfam" id="PF00155">
    <property type="entry name" value="Aminotran_1_2"/>
    <property type="match status" value="1"/>
</dbReference>
<keyword evidence="3" id="KW-0808">Transferase</keyword>
<evidence type="ECO:0000313" key="6">
    <source>
        <dbReference type="Proteomes" id="UP000654345"/>
    </source>
</evidence>
<gene>
    <name evidence="5" type="ORF">KSB_72690</name>
</gene>
<keyword evidence="3 5" id="KW-0032">Aminotransferase</keyword>
<dbReference type="PROSITE" id="PS00105">
    <property type="entry name" value="AA_TRANSFER_CLASS_1"/>
    <property type="match status" value="1"/>
</dbReference>
<evidence type="ECO:0000256" key="2">
    <source>
        <dbReference type="ARBA" id="ARBA00022898"/>
    </source>
</evidence>
<protein>
    <recommendedName>
        <fullName evidence="3">Aminotransferase</fullName>
        <ecNumber evidence="3">2.6.1.-</ecNumber>
    </recommendedName>
</protein>
<dbReference type="EC" id="2.6.1.-" evidence="3"/>
<dbReference type="CDD" id="cd00609">
    <property type="entry name" value="AAT_like"/>
    <property type="match status" value="1"/>
</dbReference>
<dbReference type="SUPFAM" id="SSF53383">
    <property type="entry name" value="PLP-dependent transferases"/>
    <property type="match status" value="1"/>
</dbReference>
<dbReference type="PANTHER" id="PTHR42885">
    <property type="entry name" value="HISTIDINOL-PHOSPHATE AMINOTRANSFERASE-RELATED"/>
    <property type="match status" value="1"/>
</dbReference>
<dbReference type="Gene3D" id="3.90.1150.10">
    <property type="entry name" value="Aspartate Aminotransferase, domain 1"/>
    <property type="match status" value="1"/>
</dbReference>
<dbReference type="Gene3D" id="3.40.640.10">
    <property type="entry name" value="Type I PLP-dependent aspartate aminotransferase-like (Major domain)"/>
    <property type="match status" value="1"/>
</dbReference>
<reference evidence="5 6" key="1">
    <citation type="journal article" date="2021" name="Int. J. Syst. Evol. Microbiol.">
        <title>Reticulibacter mediterranei gen. nov., sp. nov., within the new family Reticulibacteraceae fam. nov., and Ktedonospora formicarum gen. nov., sp. nov., Ktedonobacter robiniae sp. nov., Dictyobacter formicarum sp. nov. and Dictyobacter arantiisoli sp. nov., belonging to the class Ktedonobacteria.</title>
        <authorList>
            <person name="Yabe S."/>
            <person name="Zheng Y."/>
            <person name="Wang C.M."/>
            <person name="Sakai Y."/>
            <person name="Abe K."/>
            <person name="Yokota A."/>
            <person name="Donadio S."/>
            <person name="Cavaletti L."/>
            <person name="Monciardini P."/>
        </authorList>
    </citation>
    <scope>NUCLEOTIDE SEQUENCE [LARGE SCALE GENOMIC DNA]</scope>
    <source>
        <strain evidence="5 6">SOSP1-30</strain>
    </source>
</reference>
<comment type="similarity">
    <text evidence="3">Belongs to the class-I pyridoxal-phosphate-dependent aminotransferase family.</text>
</comment>
<dbReference type="Proteomes" id="UP000654345">
    <property type="component" value="Unassembled WGS sequence"/>
</dbReference>
<dbReference type="InterPro" id="IPR015424">
    <property type="entry name" value="PyrdxlP-dep_Trfase"/>
</dbReference>
<name>A0ABQ3V1M6_9CHLR</name>
<organism evidence="5 6">
    <name type="scientific">Ktedonobacter robiniae</name>
    <dbReference type="NCBI Taxonomy" id="2778365"/>
    <lineage>
        <taxon>Bacteria</taxon>
        <taxon>Bacillati</taxon>
        <taxon>Chloroflexota</taxon>
        <taxon>Ktedonobacteria</taxon>
        <taxon>Ktedonobacterales</taxon>
        <taxon>Ktedonobacteraceae</taxon>
        <taxon>Ktedonobacter</taxon>
    </lineage>
</organism>
<evidence type="ECO:0000256" key="1">
    <source>
        <dbReference type="ARBA" id="ARBA00001933"/>
    </source>
</evidence>
<accession>A0ABQ3V1M6</accession>
<feature type="domain" description="Aminotransferase class I/classII large" evidence="4">
    <location>
        <begin position="39"/>
        <end position="359"/>
    </location>
</feature>
<keyword evidence="2" id="KW-0663">Pyridoxal phosphate</keyword>
<proteinExistence type="inferred from homology"/>
<comment type="caution">
    <text evidence="5">The sequence shown here is derived from an EMBL/GenBank/DDBJ whole genome shotgun (WGS) entry which is preliminary data.</text>
</comment>
<dbReference type="InterPro" id="IPR015421">
    <property type="entry name" value="PyrdxlP-dep_Trfase_major"/>
</dbReference>
<evidence type="ECO:0000259" key="4">
    <source>
        <dbReference type="Pfam" id="PF00155"/>
    </source>
</evidence>
<dbReference type="RefSeq" id="WP_201375042.1">
    <property type="nucleotide sequence ID" value="NZ_BNJG01000003.1"/>
</dbReference>
<evidence type="ECO:0000256" key="3">
    <source>
        <dbReference type="RuleBase" id="RU000481"/>
    </source>
</evidence>
<dbReference type="PANTHER" id="PTHR42885:SF1">
    <property type="entry name" value="THREONINE-PHOSPHATE DECARBOXYLASE"/>
    <property type="match status" value="1"/>
</dbReference>
<dbReference type="InterPro" id="IPR004839">
    <property type="entry name" value="Aminotransferase_I/II_large"/>
</dbReference>
<comment type="cofactor">
    <cofactor evidence="1 3">
        <name>pyridoxal 5'-phosphate</name>
        <dbReference type="ChEBI" id="CHEBI:597326"/>
    </cofactor>
</comment>